<evidence type="ECO:0000313" key="2">
    <source>
        <dbReference type="EMBL" id="GBP55755.1"/>
    </source>
</evidence>
<evidence type="ECO:0000256" key="1">
    <source>
        <dbReference type="SAM" id="MobiDB-lite"/>
    </source>
</evidence>
<gene>
    <name evidence="2" type="ORF">EVAR_23566_1</name>
</gene>
<keyword evidence="3" id="KW-1185">Reference proteome</keyword>
<dbReference type="EMBL" id="BGZK01000677">
    <property type="protein sequence ID" value="GBP55755.1"/>
    <property type="molecule type" value="Genomic_DNA"/>
</dbReference>
<feature type="region of interest" description="Disordered" evidence="1">
    <location>
        <begin position="41"/>
        <end position="85"/>
    </location>
</feature>
<protein>
    <submittedName>
        <fullName evidence="2">Uncharacterized protein</fullName>
    </submittedName>
</protein>
<feature type="compositionally biased region" description="Gly residues" evidence="1">
    <location>
        <begin position="226"/>
        <end position="236"/>
    </location>
</feature>
<feature type="region of interest" description="Disordered" evidence="1">
    <location>
        <begin position="210"/>
        <end position="236"/>
    </location>
</feature>
<evidence type="ECO:0000313" key="3">
    <source>
        <dbReference type="Proteomes" id="UP000299102"/>
    </source>
</evidence>
<reference evidence="2 3" key="1">
    <citation type="journal article" date="2019" name="Commun. Biol.">
        <title>The bagworm genome reveals a unique fibroin gene that provides high tensile strength.</title>
        <authorList>
            <person name="Kono N."/>
            <person name="Nakamura H."/>
            <person name="Ohtoshi R."/>
            <person name="Tomita M."/>
            <person name="Numata K."/>
            <person name="Arakawa K."/>
        </authorList>
    </citation>
    <scope>NUCLEOTIDE SEQUENCE [LARGE SCALE GENOMIC DNA]</scope>
</reference>
<proteinExistence type="predicted"/>
<dbReference type="AlphaFoldDB" id="A0A4C1X0D3"/>
<dbReference type="Proteomes" id="UP000299102">
    <property type="component" value="Unassembled WGS sequence"/>
</dbReference>
<comment type="caution">
    <text evidence="2">The sequence shown here is derived from an EMBL/GenBank/DDBJ whole genome shotgun (WGS) entry which is preliminary data.</text>
</comment>
<organism evidence="2 3">
    <name type="scientific">Eumeta variegata</name>
    <name type="common">Bagworm moth</name>
    <name type="synonym">Eumeta japonica</name>
    <dbReference type="NCBI Taxonomy" id="151549"/>
    <lineage>
        <taxon>Eukaryota</taxon>
        <taxon>Metazoa</taxon>
        <taxon>Ecdysozoa</taxon>
        <taxon>Arthropoda</taxon>
        <taxon>Hexapoda</taxon>
        <taxon>Insecta</taxon>
        <taxon>Pterygota</taxon>
        <taxon>Neoptera</taxon>
        <taxon>Endopterygota</taxon>
        <taxon>Lepidoptera</taxon>
        <taxon>Glossata</taxon>
        <taxon>Ditrysia</taxon>
        <taxon>Tineoidea</taxon>
        <taxon>Psychidae</taxon>
        <taxon>Oiketicinae</taxon>
        <taxon>Eumeta</taxon>
    </lineage>
</organism>
<accession>A0A4C1X0D3</accession>
<sequence length="236" mass="26497">MIDNIRLRLPHKRLQTRGPTAGALADLRRFPVTIRRQRVRIELTTGAPGTMERHDYEEYTKGNRNRNSSESRRPRNPQGEPPRRVKGGCRIVRAHCLLKTARCGRRRLRYYNWRKSARNSLKQFITILRIRAGGEATCTALATRDSRLYARNKSVRHVACVTEPIPPLIGSLSSILSQQTNVTVSPFDARRAACAPRHECHILLGRADPGLKTMPNRERGPAREPGAGGLVRTGGG</sequence>
<name>A0A4C1X0D3_EUMVA</name>
<feature type="compositionally biased region" description="Basic and acidic residues" evidence="1">
    <location>
        <begin position="51"/>
        <end position="73"/>
    </location>
</feature>